<dbReference type="Gene3D" id="3.40.50.1110">
    <property type="entry name" value="SGNH hydrolase"/>
    <property type="match status" value="1"/>
</dbReference>
<evidence type="ECO:0000256" key="3">
    <source>
        <dbReference type="SAM" id="Phobius"/>
    </source>
</evidence>
<evidence type="ECO:0000313" key="6">
    <source>
        <dbReference type="Proteomes" id="UP000623129"/>
    </source>
</evidence>
<gene>
    <name evidence="5" type="ORF">FCM35_KLT07091</name>
</gene>
<feature type="chain" id="PRO_5032599223" evidence="4">
    <location>
        <begin position="27"/>
        <end position="224"/>
    </location>
</feature>
<dbReference type="OrthoDB" id="1600564at2759"/>
<keyword evidence="3" id="KW-0472">Membrane</keyword>
<keyword evidence="3" id="KW-0812">Transmembrane</keyword>
<dbReference type="PANTHER" id="PTHR22835:SF683">
    <property type="entry name" value="OS05G0506800 PROTEIN"/>
    <property type="match status" value="1"/>
</dbReference>
<keyword evidence="3" id="KW-1133">Transmembrane helix</keyword>
<sequence length="224" mass="24727">MAPGHLRLSLHIPILTILLLLKTGNCCFTRIFCFGDSISDTGNYLKSIGDSYNPVSNLPYGETYFGRPTGRYSDGRLILDFIAEAYGLPFIPPYLSGESTENFLHGVNFAVAGATALDNSFFESMGIKVSWTNYLLGAQLEWFKKLLPSIFEEPGCDSSVLSSALFVVGEIGGNDYNHPFFEGRTLDEVRTFVPDVIRAISLTIHVRILFLFLGIVSTFIVSSL</sequence>
<dbReference type="PANTHER" id="PTHR22835">
    <property type="entry name" value="ZINC FINGER FYVE DOMAIN CONTAINING PROTEIN"/>
    <property type="match status" value="1"/>
</dbReference>
<dbReference type="Pfam" id="PF00657">
    <property type="entry name" value="Lipase_GDSL"/>
    <property type="match status" value="1"/>
</dbReference>
<dbReference type="InterPro" id="IPR036514">
    <property type="entry name" value="SGNH_hydro_sf"/>
</dbReference>
<comment type="caution">
    <text evidence="5">The sequence shown here is derived from an EMBL/GenBank/DDBJ whole genome shotgun (WGS) entry which is preliminary data.</text>
</comment>
<proteinExistence type="inferred from homology"/>
<keyword evidence="4" id="KW-0732">Signal</keyword>
<protein>
    <submittedName>
        <fullName evidence="5">GDSL esterase/lipase</fullName>
    </submittedName>
</protein>
<keyword evidence="6" id="KW-1185">Reference proteome</keyword>
<dbReference type="Proteomes" id="UP000623129">
    <property type="component" value="Unassembled WGS sequence"/>
</dbReference>
<reference evidence="5" key="1">
    <citation type="submission" date="2020-01" db="EMBL/GenBank/DDBJ databases">
        <title>Genome sequence of Kobresia littledalei, the first chromosome-level genome in the family Cyperaceae.</title>
        <authorList>
            <person name="Qu G."/>
        </authorList>
    </citation>
    <scope>NUCLEOTIDE SEQUENCE</scope>
    <source>
        <strain evidence="5">C.B.Clarke</strain>
        <tissue evidence="5">Leaf</tissue>
    </source>
</reference>
<dbReference type="GO" id="GO:0016788">
    <property type="term" value="F:hydrolase activity, acting on ester bonds"/>
    <property type="evidence" value="ECO:0007669"/>
    <property type="project" value="InterPro"/>
</dbReference>
<dbReference type="AlphaFoldDB" id="A0A833VJ20"/>
<organism evidence="5 6">
    <name type="scientific">Carex littledalei</name>
    <dbReference type="NCBI Taxonomy" id="544730"/>
    <lineage>
        <taxon>Eukaryota</taxon>
        <taxon>Viridiplantae</taxon>
        <taxon>Streptophyta</taxon>
        <taxon>Embryophyta</taxon>
        <taxon>Tracheophyta</taxon>
        <taxon>Spermatophyta</taxon>
        <taxon>Magnoliopsida</taxon>
        <taxon>Liliopsida</taxon>
        <taxon>Poales</taxon>
        <taxon>Cyperaceae</taxon>
        <taxon>Cyperoideae</taxon>
        <taxon>Cariceae</taxon>
        <taxon>Carex</taxon>
        <taxon>Carex subgen. Euthyceras</taxon>
    </lineage>
</organism>
<evidence type="ECO:0000313" key="5">
    <source>
        <dbReference type="EMBL" id="KAF3328485.1"/>
    </source>
</evidence>
<evidence type="ECO:0000256" key="1">
    <source>
        <dbReference type="ARBA" id="ARBA00008668"/>
    </source>
</evidence>
<evidence type="ECO:0000256" key="4">
    <source>
        <dbReference type="SAM" id="SignalP"/>
    </source>
</evidence>
<evidence type="ECO:0000256" key="2">
    <source>
        <dbReference type="ARBA" id="ARBA00023180"/>
    </source>
</evidence>
<dbReference type="EMBL" id="SWLB01000016">
    <property type="protein sequence ID" value="KAF3328485.1"/>
    <property type="molecule type" value="Genomic_DNA"/>
</dbReference>
<name>A0A833VJ20_9POAL</name>
<keyword evidence="2" id="KW-0325">Glycoprotein</keyword>
<feature type="transmembrane region" description="Helical" evidence="3">
    <location>
        <begin position="199"/>
        <end position="221"/>
    </location>
</feature>
<comment type="similarity">
    <text evidence="1">Belongs to the 'GDSL' lipolytic enzyme family.</text>
</comment>
<dbReference type="InterPro" id="IPR001087">
    <property type="entry name" value="GDSL"/>
</dbReference>
<feature type="signal peptide" evidence="4">
    <location>
        <begin position="1"/>
        <end position="26"/>
    </location>
</feature>
<accession>A0A833VJ20</accession>